<organism evidence="2 3">
    <name type="scientific">Ectocarpus siliculosus</name>
    <name type="common">Brown alga</name>
    <name type="synonym">Conferva siliculosa</name>
    <dbReference type="NCBI Taxonomy" id="2880"/>
    <lineage>
        <taxon>Eukaryota</taxon>
        <taxon>Sar</taxon>
        <taxon>Stramenopiles</taxon>
        <taxon>Ochrophyta</taxon>
        <taxon>PX clade</taxon>
        <taxon>Phaeophyceae</taxon>
        <taxon>Ectocarpales</taxon>
        <taxon>Ectocarpaceae</taxon>
        <taxon>Ectocarpus</taxon>
    </lineage>
</organism>
<evidence type="ECO:0000256" key="1">
    <source>
        <dbReference type="SAM" id="MobiDB-lite"/>
    </source>
</evidence>
<protein>
    <submittedName>
        <fullName evidence="2">Uncharacterized protein</fullName>
    </submittedName>
</protein>
<reference evidence="2 3" key="1">
    <citation type="journal article" date="2010" name="Nature">
        <title>The Ectocarpus genome and the independent evolution of multicellularity in brown algae.</title>
        <authorList>
            <person name="Cock J.M."/>
            <person name="Sterck L."/>
            <person name="Rouze P."/>
            <person name="Scornet D."/>
            <person name="Allen A.E."/>
            <person name="Amoutzias G."/>
            <person name="Anthouard V."/>
            <person name="Artiguenave F."/>
            <person name="Aury J.M."/>
            <person name="Badger J.H."/>
            <person name="Beszteri B."/>
            <person name="Billiau K."/>
            <person name="Bonnet E."/>
            <person name="Bothwell J.H."/>
            <person name="Bowler C."/>
            <person name="Boyen C."/>
            <person name="Brownlee C."/>
            <person name="Carrano C.J."/>
            <person name="Charrier B."/>
            <person name="Cho G.Y."/>
            <person name="Coelho S.M."/>
            <person name="Collen J."/>
            <person name="Corre E."/>
            <person name="Da Silva C."/>
            <person name="Delage L."/>
            <person name="Delaroque N."/>
            <person name="Dittami S.M."/>
            <person name="Doulbeau S."/>
            <person name="Elias M."/>
            <person name="Farnham G."/>
            <person name="Gachon C.M."/>
            <person name="Gschloessl B."/>
            <person name="Heesch S."/>
            <person name="Jabbari K."/>
            <person name="Jubin C."/>
            <person name="Kawai H."/>
            <person name="Kimura K."/>
            <person name="Kloareg B."/>
            <person name="Kupper F.C."/>
            <person name="Lang D."/>
            <person name="Le Bail A."/>
            <person name="Leblanc C."/>
            <person name="Lerouge P."/>
            <person name="Lohr M."/>
            <person name="Lopez P.J."/>
            <person name="Martens C."/>
            <person name="Maumus F."/>
            <person name="Michel G."/>
            <person name="Miranda-Saavedra D."/>
            <person name="Morales J."/>
            <person name="Moreau H."/>
            <person name="Motomura T."/>
            <person name="Nagasato C."/>
            <person name="Napoli C.A."/>
            <person name="Nelson D.R."/>
            <person name="Nyvall-Collen P."/>
            <person name="Peters A.F."/>
            <person name="Pommier C."/>
            <person name="Potin P."/>
            <person name="Poulain J."/>
            <person name="Quesneville H."/>
            <person name="Read B."/>
            <person name="Rensing S.A."/>
            <person name="Ritter A."/>
            <person name="Rousvoal S."/>
            <person name="Samanta M."/>
            <person name="Samson G."/>
            <person name="Schroeder D.C."/>
            <person name="Segurens B."/>
            <person name="Strittmatter M."/>
            <person name="Tonon T."/>
            <person name="Tregear J.W."/>
            <person name="Valentin K."/>
            <person name="von Dassow P."/>
            <person name="Yamagishi T."/>
            <person name="Van de Peer Y."/>
            <person name="Wincker P."/>
        </authorList>
    </citation>
    <scope>NUCLEOTIDE SEQUENCE [LARGE SCALE GENOMIC DNA]</scope>
    <source>
        <strain evidence="3">Ec32 / CCAP1310/4</strain>
    </source>
</reference>
<dbReference type="Proteomes" id="UP000002630">
    <property type="component" value="Linkage Group LG15"/>
</dbReference>
<feature type="region of interest" description="Disordered" evidence="1">
    <location>
        <begin position="27"/>
        <end position="46"/>
    </location>
</feature>
<keyword evidence="3" id="KW-1185">Reference proteome</keyword>
<evidence type="ECO:0000313" key="2">
    <source>
        <dbReference type="EMBL" id="CBN76929.1"/>
    </source>
</evidence>
<accession>D8LJ45</accession>
<dbReference type="AlphaFoldDB" id="D8LJ45"/>
<feature type="region of interest" description="Disordered" evidence="1">
    <location>
        <begin position="136"/>
        <end position="156"/>
    </location>
</feature>
<proteinExistence type="predicted"/>
<sequence length="278" mass="31096">MLTSVGPVGMAVQKVLEVCLPKKNRENEAEAEDDCDPQQAVDEQRPNLVQVEDSNTTSNRRVMITNGRLNRVLNSSTKMLMKMPRTRDLVLRLRSKDPDDDVAARNVAAARTAFDVAKDMWCAAKEALEAAIDDKKKNGARNGGENNNALHEEEDAEERVTMAEQVFNVADRAFQSASKVFIETQKVVEEKKMVDALAWAFEFEVMARTLGDGSFGREIVQPENLAASVPYRYAVCGWLQACLCQPRHLRPSMASSVNMLTCLKENREPPPMAMLLYM</sequence>
<name>D8LJ45_ECTSI</name>
<dbReference type="EMBL" id="FN648420">
    <property type="protein sequence ID" value="CBN76929.1"/>
    <property type="molecule type" value="Genomic_DNA"/>
</dbReference>
<dbReference type="InParanoid" id="D8LJ45"/>
<dbReference type="EMBL" id="FN649740">
    <property type="protein sequence ID" value="CBN76929.1"/>
    <property type="molecule type" value="Genomic_DNA"/>
</dbReference>
<evidence type="ECO:0000313" key="3">
    <source>
        <dbReference type="Proteomes" id="UP000002630"/>
    </source>
</evidence>
<gene>
    <name evidence="2" type="ORF">Esi_0024_0056</name>
</gene>